<feature type="domain" description="IspG TIM-barrel" evidence="8">
    <location>
        <begin position="14"/>
        <end position="254"/>
    </location>
</feature>
<keyword evidence="2 7" id="KW-0479">Metal-binding</keyword>
<dbReference type="RefSeq" id="WP_067616170.1">
    <property type="nucleotide sequence ID" value="NZ_MAGO01000002.1"/>
</dbReference>
<evidence type="ECO:0000256" key="2">
    <source>
        <dbReference type="ARBA" id="ARBA00022723"/>
    </source>
</evidence>
<dbReference type="EMBL" id="MAGO01000002">
    <property type="protein sequence ID" value="OCC16110.1"/>
    <property type="molecule type" value="Genomic_DNA"/>
</dbReference>
<dbReference type="GO" id="GO:0016114">
    <property type="term" value="P:terpenoid biosynthetic process"/>
    <property type="evidence" value="ECO:0007669"/>
    <property type="project" value="InterPro"/>
</dbReference>
<evidence type="ECO:0000259" key="9">
    <source>
        <dbReference type="Pfam" id="PF26540"/>
    </source>
</evidence>
<dbReference type="InterPro" id="IPR004588">
    <property type="entry name" value="IspG_bac-typ"/>
</dbReference>
<sequence length="366" mass="39654">MTHFTFNIPKRRKTRTIHVGNVPIGGDHPVVVQSMTNTDTRDVNATINQITSLSSCGCEIVRVAVPDMEAARAISKIKHASPVPIIADIHFDWRLAVSAIEHGADGIRINPGNIGGKEKLEKVVKKAKEFQIPVRVGVNAGSLEKDIRQKYHGPTPEALVESALRNVERVVELGHELIKISIKSSDVLTTIAAYRMLAEKTDYPLHLGVTEAGGLISGTVKSSVALGALLMDGIGDTIRVSLTRPPEEEVKVAYEILKATGLRQRGAEIISCPTCGRCEINLFSLAEEVESRAQTIEEPITIAVMGCVVNGPGEARAADIGIAGGKGVGIIFKRGKILKKVKEERLLKEFWEEVETLIKEKRGGSK</sequence>
<evidence type="ECO:0000313" key="11">
    <source>
        <dbReference type="Proteomes" id="UP000093080"/>
    </source>
</evidence>
<dbReference type="Gene3D" id="3.30.413.10">
    <property type="entry name" value="Sulfite Reductase Hemoprotein, domain 1"/>
    <property type="match status" value="1"/>
</dbReference>
<dbReference type="InterPro" id="IPR016425">
    <property type="entry name" value="IspG_bac"/>
</dbReference>
<dbReference type="HAMAP" id="MF_00159">
    <property type="entry name" value="IspG"/>
    <property type="match status" value="1"/>
</dbReference>
<feature type="domain" description="IspG C-terminal" evidence="9">
    <location>
        <begin position="268"/>
        <end position="355"/>
    </location>
</feature>
<dbReference type="SUPFAM" id="SSF56014">
    <property type="entry name" value="Nitrite and sulphite reductase 4Fe-4S domain-like"/>
    <property type="match status" value="1"/>
</dbReference>
<accession>A0A1B9F879</accession>
<name>A0A1B9F879_9BACT</name>
<evidence type="ECO:0000256" key="6">
    <source>
        <dbReference type="ARBA" id="ARBA00023229"/>
    </source>
</evidence>
<dbReference type="OrthoDB" id="9803214at2"/>
<evidence type="ECO:0000256" key="1">
    <source>
        <dbReference type="ARBA" id="ARBA00022485"/>
    </source>
</evidence>
<comment type="pathway">
    <text evidence="7">Isoprenoid biosynthesis; isopentenyl diphosphate biosynthesis via DXP pathway; isopentenyl diphosphate from 1-deoxy-D-xylulose 5-phosphate: step 5/6.</text>
</comment>
<dbReference type="InterPro" id="IPR058579">
    <property type="entry name" value="IspG_C"/>
</dbReference>
<protein>
    <recommendedName>
        <fullName evidence="7">4-hydroxy-3-methylbut-2-en-1-yl diphosphate synthase (flavodoxin)</fullName>
        <ecNumber evidence="7">1.17.7.3</ecNumber>
    </recommendedName>
    <alternativeName>
        <fullName evidence="7">1-hydroxy-2-methyl-2-(E)-butenyl 4-diphosphate synthase</fullName>
    </alternativeName>
</protein>
<dbReference type="STRING" id="1156395.DBT_0572"/>
<proteinExistence type="inferred from homology"/>
<dbReference type="GO" id="GO:0141197">
    <property type="term" value="F:4-hydroxy-3-methylbut-2-enyl-diphosphate synthase activity (flavodoxin)"/>
    <property type="evidence" value="ECO:0007669"/>
    <property type="project" value="UniProtKB-EC"/>
</dbReference>
<dbReference type="GO" id="GO:0005506">
    <property type="term" value="F:iron ion binding"/>
    <property type="evidence" value="ECO:0007669"/>
    <property type="project" value="InterPro"/>
</dbReference>
<dbReference type="Pfam" id="PF04551">
    <property type="entry name" value="GcpE"/>
    <property type="match status" value="1"/>
</dbReference>
<comment type="catalytic activity">
    <reaction evidence="7">
        <text>(2E)-4-hydroxy-3-methylbut-2-enyl diphosphate + oxidized [flavodoxin] + H2O + 2 H(+) = 2-C-methyl-D-erythritol 2,4-cyclic diphosphate + reduced [flavodoxin]</text>
        <dbReference type="Rhea" id="RHEA:43604"/>
        <dbReference type="Rhea" id="RHEA-COMP:10622"/>
        <dbReference type="Rhea" id="RHEA-COMP:10623"/>
        <dbReference type="ChEBI" id="CHEBI:15377"/>
        <dbReference type="ChEBI" id="CHEBI:15378"/>
        <dbReference type="ChEBI" id="CHEBI:57618"/>
        <dbReference type="ChEBI" id="CHEBI:58210"/>
        <dbReference type="ChEBI" id="CHEBI:58483"/>
        <dbReference type="ChEBI" id="CHEBI:128753"/>
        <dbReference type="EC" id="1.17.7.3"/>
    </reaction>
</comment>
<feature type="binding site" evidence="7">
    <location>
        <position position="275"/>
    </location>
    <ligand>
        <name>[4Fe-4S] cluster</name>
        <dbReference type="ChEBI" id="CHEBI:49883"/>
    </ligand>
</feature>
<comment type="cofactor">
    <cofactor evidence="7">
        <name>[4Fe-4S] cluster</name>
        <dbReference type="ChEBI" id="CHEBI:49883"/>
    </cofactor>
    <text evidence="7">Binds 1 [4Fe-4S] cluster.</text>
</comment>
<dbReference type="EC" id="1.17.7.3" evidence="7"/>
<evidence type="ECO:0000313" key="10">
    <source>
        <dbReference type="EMBL" id="OCC16110.1"/>
    </source>
</evidence>
<dbReference type="UniPathway" id="UPA00056">
    <property type="reaction ID" value="UER00096"/>
</dbReference>
<feature type="binding site" evidence="7">
    <location>
        <position position="314"/>
    </location>
    <ligand>
        <name>[4Fe-4S] cluster</name>
        <dbReference type="ChEBI" id="CHEBI:49883"/>
    </ligand>
</feature>
<feature type="binding site" evidence="7">
    <location>
        <position position="307"/>
    </location>
    <ligand>
        <name>[4Fe-4S] cluster</name>
        <dbReference type="ChEBI" id="CHEBI:49883"/>
    </ligand>
</feature>
<dbReference type="InterPro" id="IPR011005">
    <property type="entry name" value="Dihydropteroate_synth-like_sf"/>
</dbReference>
<dbReference type="NCBIfam" id="TIGR00612">
    <property type="entry name" value="ispG_gcpE"/>
    <property type="match status" value="1"/>
</dbReference>
<evidence type="ECO:0000256" key="7">
    <source>
        <dbReference type="HAMAP-Rule" id="MF_00159"/>
    </source>
</evidence>
<evidence type="ECO:0000256" key="5">
    <source>
        <dbReference type="ARBA" id="ARBA00023014"/>
    </source>
</evidence>
<comment type="similarity">
    <text evidence="7">Belongs to the IspG family.</text>
</comment>
<dbReference type="PANTHER" id="PTHR30454:SF0">
    <property type="entry name" value="4-HYDROXY-3-METHYLBUT-2-EN-1-YL DIPHOSPHATE SYNTHASE (FERREDOXIN), CHLOROPLASTIC"/>
    <property type="match status" value="1"/>
</dbReference>
<dbReference type="InterPro" id="IPR045854">
    <property type="entry name" value="NO2/SO3_Rdtase_4Fe4S_sf"/>
</dbReference>
<dbReference type="InterPro" id="IPR058578">
    <property type="entry name" value="IspG_TIM"/>
</dbReference>
<dbReference type="PANTHER" id="PTHR30454">
    <property type="entry name" value="4-HYDROXY-3-METHYLBUT-2-EN-1-YL DIPHOSPHATE SYNTHASE"/>
    <property type="match status" value="1"/>
</dbReference>
<dbReference type="GO" id="GO:0019288">
    <property type="term" value="P:isopentenyl diphosphate biosynthetic process, methylerythritol 4-phosphate pathway"/>
    <property type="evidence" value="ECO:0007669"/>
    <property type="project" value="UniProtKB-UniRule"/>
</dbReference>
<dbReference type="Pfam" id="PF26540">
    <property type="entry name" value="GcpE_C"/>
    <property type="match status" value="1"/>
</dbReference>
<reference evidence="10 11" key="1">
    <citation type="submission" date="2016-06" db="EMBL/GenBank/DDBJ databases">
        <title>Respiratory ammonification of nitrate coupled to the oxidation of elemental sulfur in deep-sea autotrophic thermophilic bacteria.</title>
        <authorList>
            <person name="Slobodkina G.B."/>
            <person name="Mardanov A.V."/>
            <person name="Ravin N.V."/>
            <person name="Frolova A.A."/>
            <person name="Viryasiv M.B."/>
            <person name="Chernyh N.A."/>
            <person name="Bonch-Osmolovskaya E.A."/>
            <person name="Slobodkin A.I."/>
        </authorList>
    </citation>
    <scope>NUCLEOTIDE SEQUENCE [LARGE SCALE GENOMIC DNA]</scope>
    <source>
        <strain evidence="10 11">S69</strain>
    </source>
</reference>
<evidence type="ECO:0000256" key="3">
    <source>
        <dbReference type="ARBA" id="ARBA00023002"/>
    </source>
</evidence>
<evidence type="ECO:0000259" key="8">
    <source>
        <dbReference type="Pfam" id="PF04551"/>
    </source>
</evidence>
<dbReference type="SUPFAM" id="SSF51717">
    <property type="entry name" value="Dihydropteroate synthetase-like"/>
    <property type="match status" value="1"/>
</dbReference>
<keyword evidence="11" id="KW-1185">Reference proteome</keyword>
<keyword evidence="3 7" id="KW-0560">Oxidoreductase</keyword>
<dbReference type="Proteomes" id="UP000093080">
    <property type="component" value="Unassembled WGS sequence"/>
</dbReference>
<dbReference type="Gene3D" id="3.20.20.20">
    <property type="entry name" value="Dihydropteroate synthase-like"/>
    <property type="match status" value="1"/>
</dbReference>
<keyword evidence="4 7" id="KW-0408">Iron</keyword>
<comment type="caution">
    <text evidence="10">The sequence shown here is derived from an EMBL/GenBank/DDBJ whole genome shotgun (WGS) entry which is preliminary data.</text>
</comment>
<gene>
    <name evidence="7" type="primary">ispG</name>
    <name evidence="10" type="ORF">DBT_0572</name>
</gene>
<organism evidence="10 11">
    <name type="scientific">Dissulfuribacter thermophilus</name>
    <dbReference type="NCBI Taxonomy" id="1156395"/>
    <lineage>
        <taxon>Bacteria</taxon>
        <taxon>Pseudomonadati</taxon>
        <taxon>Thermodesulfobacteriota</taxon>
        <taxon>Dissulfuribacteria</taxon>
        <taxon>Dissulfuribacterales</taxon>
        <taxon>Dissulfuribacteraceae</taxon>
        <taxon>Dissulfuribacter</taxon>
    </lineage>
</organism>
<dbReference type="FunFam" id="3.20.20.20:FF:000001">
    <property type="entry name" value="4-hydroxy-3-methylbut-2-en-1-yl diphosphate synthase (flavodoxin)"/>
    <property type="match status" value="1"/>
</dbReference>
<comment type="function">
    <text evidence="7">Converts 2C-methyl-D-erythritol 2,4-cyclodiphosphate (ME-2,4cPP) into 1-hydroxy-2-methyl-2-(E)-butenyl 4-diphosphate.</text>
</comment>
<keyword evidence="1 7" id="KW-0004">4Fe-4S</keyword>
<dbReference type="GO" id="GO:0051539">
    <property type="term" value="F:4 iron, 4 sulfur cluster binding"/>
    <property type="evidence" value="ECO:0007669"/>
    <property type="project" value="UniProtKB-UniRule"/>
</dbReference>
<dbReference type="PIRSF" id="PIRSF004640">
    <property type="entry name" value="IspG"/>
    <property type="match status" value="1"/>
</dbReference>
<keyword evidence="5 7" id="KW-0411">Iron-sulfur</keyword>
<dbReference type="AlphaFoldDB" id="A0A1B9F879"/>
<dbReference type="GO" id="GO:0046429">
    <property type="term" value="F:4-hydroxy-3-methylbut-2-en-1-yl diphosphate synthase activity (ferredoxin)"/>
    <property type="evidence" value="ECO:0007669"/>
    <property type="project" value="UniProtKB-UniRule"/>
</dbReference>
<evidence type="ECO:0000256" key="4">
    <source>
        <dbReference type="ARBA" id="ARBA00023004"/>
    </source>
</evidence>
<dbReference type="NCBIfam" id="NF001540">
    <property type="entry name" value="PRK00366.1"/>
    <property type="match status" value="1"/>
</dbReference>
<dbReference type="PATRIC" id="fig|1156395.6.peg.579"/>
<keyword evidence="6 7" id="KW-0414">Isoprene biosynthesis</keyword>
<feature type="binding site" evidence="7">
    <location>
        <position position="272"/>
    </location>
    <ligand>
        <name>[4Fe-4S] cluster</name>
        <dbReference type="ChEBI" id="CHEBI:49883"/>
    </ligand>
</feature>